<evidence type="ECO:0000313" key="1">
    <source>
        <dbReference type="EMBL" id="KAH3787785.1"/>
    </source>
</evidence>
<dbReference type="AlphaFoldDB" id="A0A9D4F159"/>
<gene>
    <name evidence="1" type="ORF">DPMN_165914</name>
</gene>
<accession>A0A9D4F159</accession>
<dbReference type="EMBL" id="JAIWYP010000008">
    <property type="protein sequence ID" value="KAH3787785.1"/>
    <property type="molecule type" value="Genomic_DNA"/>
</dbReference>
<reference evidence="1" key="1">
    <citation type="journal article" date="2019" name="bioRxiv">
        <title>The Genome of the Zebra Mussel, Dreissena polymorpha: A Resource for Invasive Species Research.</title>
        <authorList>
            <person name="McCartney M.A."/>
            <person name="Auch B."/>
            <person name="Kono T."/>
            <person name="Mallez S."/>
            <person name="Zhang Y."/>
            <person name="Obille A."/>
            <person name="Becker A."/>
            <person name="Abrahante J.E."/>
            <person name="Garbe J."/>
            <person name="Badalamenti J.P."/>
            <person name="Herman A."/>
            <person name="Mangelson H."/>
            <person name="Liachko I."/>
            <person name="Sullivan S."/>
            <person name="Sone E.D."/>
            <person name="Koren S."/>
            <person name="Silverstein K.A.T."/>
            <person name="Beckman K.B."/>
            <person name="Gohl D.M."/>
        </authorList>
    </citation>
    <scope>NUCLEOTIDE SEQUENCE</scope>
    <source>
        <strain evidence="1">Duluth1</strain>
        <tissue evidence="1">Whole animal</tissue>
    </source>
</reference>
<comment type="caution">
    <text evidence="1">The sequence shown here is derived from an EMBL/GenBank/DDBJ whole genome shotgun (WGS) entry which is preliminary data.</text>
</comment>
<sequence>MVMSKKHANNDVSVCLEDINQRFVELLVHPEYDTWRVNPGRNVSCDQDLGWWI</sequence>
<name>A0A9D4F159_DREPO</name>
<proteinExistence type="predicted"/>
<dbReference type="Proteomes" id="UP000828390">
    <property type="component" value="Unassembled WGS sequence"/>
</dbReference>
<evidence type="ECO:0000313" key="2">
    <source>
        <dbReference type="Proteomes" id="UP000828390"/>
    </source>
</evidence>
<protein>
    <submittedName>
        <fullName evidence="1">Uncharacterized protein</fullName>
    </submittedName>
</protein>
<keyword evidence="2" id="KW-1185">Reference proteome</keyword>
<reference evidence="1" key="2">
    <citation type="submission" date="2020-11" db="EMBL/GenBank/DDBJ databases">
        <authorList>
            <person name="McCartney M.A."/>
            <person name="Auch B."/>
            <person name="Kono T."/>
            <person name="Mallez S."/>
            <person name="Becker A."/>
            <person name="Gohl D.M."/>
            <person name="Silverstein K.A.T."/>
            <person name="Koren S."/>
            <person name="Bechman K.B."/>
            <person name="Herman A."/>
            <person name="Abrahante J.E."/>
            <person name="Garbe J."/>
        </authorList>
    </citation>
    <scope>NUCLEOTIDE SEQUENCE</scope>
    <source>
        <strain evidence="1">Duluth1</strain>
        <tissue evidence="1">Whole animal</tissue>
    </source>
</reference>
<organism evidence="1 2">
    <name type="scientific">Dreissena polymorpha</name>
    <name type="common">Zebra mussel</name>
    <name type="synonym">Mytilus polymorpha</name>
    <dbReference type="NCBI Taxonomy" id="45954"/>
    <lineage>
        <taxon>Eukaryota</taxon>
        <taxon>Metazoa</taxon>
        <taxon>Spiralia</taxon>
        <taxon>Lophotrochozoa</taxon>
        <taxon>Mollusca</taxon>
        <taxon>Bivalvia</taxon>
        <taxon>Autobranchia</taxon>
        <taxon>Heteroconchia</taxon>
        <taxon>Euheterodonta</taxon>
        <taxon>Imparidentia</taxon>
        <taxon>Neoheterodontei</taxon>
        <taxon>Myida</taxon>
        <taxon>Dreissenoidea</taxon>
        <taxon>Dreissenidae</taxon>
        <taxon>Dreissena</taxon>
    </lineage>
</organism>